<feature type="signal peptide" evidence="1">
    <location>
        <begin position="1"/>
        <end position="24"/>
    </location>
</feature>
<gene>
    <name evidence="2" type="ORF">H920_01388</name>
</gene>
<proteinExistence type="predicted"/>
<keyword evidence="3" id="KW-1185">Reference proteome</keyword>
<feature type="chain" id="PRO_5001873585" evidence="1">
    <location>
        <begin position="25"/>
        <end position="222"/>
    </location>
</feature>
<keyword evidence="1" id="KW-0732">Signal</keyword>
<protein>
    <submittedName>
        <fullName evidence="2">Uncharacterized protein</fullName>
    </submittedName>
</protein>
<dbReference type="Proteomes" id="UP000028990">
    <property type="component" value="Unassembled WGS sequence"/>
</dbReference>
<dbReference type="AlphaFoldDB" id="A0A091DYQ1"/>
<organism evidence="2 3">
    <name type="scientific">Fukomys damarensis</name>
    <name type="common">Damaraland mole rat</name>
    <name type="synonym">Cryptomys damarensis</name>
    <dbReference type="NCBI Taxonomy" id="885580"/>
    <lineage>
        <taxon>Eukaryota</taxon>
        <taxon>Metazoa</taxon>
        <taxon>Chordata</taxon>
        <taxon>Craniata</taxon>
        <taxon>Vertebrata</taxon>
        <taxon>Euteleostomi</taxon>
        <taxon>Mammalia</taxon>
        <taxon>Eutheria</taxon>
        <taxon>Euarchontoglires</taxon>
        <taxon>Glires</taxon>
        <taxon>Rodentia</taxon>
        <taxon>Hystricomorpha</taxon>
        <taxon>Bathyergidae</taxon>
        <taxon>Fukomys</taxon>
    </lineage>
</organism>
<evidence type="ECO:0000313" key="3">
    <source>
        <dbReference type="Proteomes" id="UP000028990"/>
    </source>
</evidence>
<dbReference type="EMBL" id="KN121024">
    <property type="protein sequence ID" value="KFO37209.1"/>
    <property type="molecule type" value="Genomic_DNA"/>
</dbReference>
<name>A0A091DYQ1_FUKDA</name>
<reference evidence="2 3" key="1">
    <citation type="submission" date="2013-11" db="EMBL/GenBank/DDBJ databases">
        <title>The Damaraland mole rat (Fukomys damarensis) genome and evolution of African mole rats.</title>
        <authorList>
            <person name="Gladyshev V.N."/>
            <person name="Fang X."/>
        </authorList>
    </citation>
    <scope>NUCLEOTIDE SEQUENCE [LARGE SCALE GENOMIC DNA]</scope>
    <source>
        <tissue evidence="2">Liver</tissue>
    </source>
</reference>
<evidence type="ECO:0000313" key="2">
    <source>
        <dbReference type="EMBL" id="KFO37209.1"/>
    </source>
</evidence>
<evidence type="ECO:0000256" key="1">
    <source>
        <dbReference type="SAM" id="SignalP"/>
    </source>
</evidence>
<sequence>MHSVFPASGIGKWCLSLLLYASIGKIPCPAQSRLYKLGELAASASAEASVAAEQALWRAVFPWQQELLPVLKPHLFGKPGDSADCAFISGVARLWKRAIETPGNTVTENVSTGDKTSCRLFCEYLRSHPWSMMGVVGIRTACWVASGASFRWESVSLRGSSQVLRPSGGPPCAWSQESPNPSIVGRHRRNVVITAGSSGADWGKVCVAVAQLSITHAVPRFC</sequence>
<accession>A0A091DYQ1</accession>